<reference evidence="1 2" key="1">
    <citation type="submission" date="2019-10" db="EMBL/GenBank/DDBJ databases">
        <title>Bacillus from the desert of Cuatro Cinegas, Coahuila.</title>
        <authorList>
            <person name="Olmedo-Alvarez G."/>
            <person name="Saldana S."/>
            <person name="Barcelo D."/>
        </authorList>
    </citation>
    <scope>NUCLEOTIDE SEQUENCE [LARGE SCALE GENOMIC DNA]</scope>
    <source>
        <strain evidence="1 2">CH316_11T</strain>
    </source>
</reference>
<dbReference type="Pfam" id="PF14350">
    <property type="entry name" value="Beta_protein"/>
    <property type="match status" value="1"/>
</dbReference>
<evidence type="ECO:0000313" key="1">
    <source>
        <dbReference type="EMBL" id="KAB2448978.1"/>
    </source>
</evidence>
<name>A0AAN5XN84_BACCE</name>
<dbReference type="AlphaFoldDB" id="A0AAN5XN84"/>
<comment type="caution">
    <text evidence="1">The sequence shown here is derived from an EMBL/GenBank/DDBJ whole genome shotgun (WGS) entry which is preliminary data.</text>
</comment>
<dbReference type="RefSeq" id="WP_151527613.1">
    <property type="nucleotide sequence ID" value="NZ_WBPA01000022.1"/>
</dbReference>
<evidence type="ECO:0000313" key="2">
    <source>
        <dbReference type="Proteomes" id="UP000461739"/>
    </source>
</evidence>
<dbReference type="EMBL" id="WBPI01000010">
    <property type="protein sequence ID" value="KAB2448978.1"/>
    <property type="molecule type" value="Genomic_DNA"/>
</dbReference>
<organism evidence="1 2">
    <name type="scientific">Bacillus cereus</name>
    <dbReference type="NCBI Taxonomy" id="1396"/>
    <lineage>
        <taxon>Bacteria</taxon>
        <taxon>Bacillati</taxon>
        <taxon>Bacillota</taxon>
        <taxon>Bacilli</taxon>
        <taxon>Bacillales</taxon>
        <taxon>Bacillaceae</taxon>
        <taxon>Bacillus</taxon>
        <taxon>Bacillus cereus group</taxon>
    </lineage>
</organism>
<dbReference type="InterPro" id="IPR025683">
    <property type="entry name" value="Protein_beta"/>
</dbReference>
<accession>A0AAN5XN84</accession>
<protein>
    <recommendedName>
        <fullName evidence="3">Beta protein</fullName>
    </recommendedName>
</protein>
<proteinExistence type="predicted"/>
<evidence type="ECO:0008006" key="3">
    <source>
        <dbReference type="Google" id="ProtNLM"/>
    </source>
</evidence>
<dbReference type="Proteomes" id="UP000461739">
    <property type="component" value="Unassembled WGS sequence"/>
</dbReference>
<gene>
    <name evidence="1" type="ORF">F8165_16645</name>
</gene>
<sequence length="368" mass="42380">MFNHEHYVPIIRWKRGEQTALSELNPQLKNNMTPVIEIPPIDWDFENDCPKKSIDEHLKNFTAQLKDSWNNPNVIFIDAVQICLDDDEVMADATHPLESIFQTLSQENIQAIPVTSKDRGTNYQKAVHSINKTFNTGYAVRVSEDDLDDLEPIIEKFLYELECPPEEIDIIIDYKYIDSKTPVGRITKFVVGSILSLPYVERWRTLTFTATAFPETLSEFASGTDGSIPRIEWIIYQKLFNTKLPRYPAFGDYIISNPEYAKIDPRFMRMSANIRYTADDEYLIFRGFSVTSPKYGKWQQTRGLSQRVISHSKYSGKDYSYGDQYIYDCAHNQTGTGNAETWRTIGTNHHLTLIINELSNFHASLTVG</sequence>